<name>A0A182IUX0_ANOAO</name>
<feature type="compositionally biased region" description="Low complexity" evidence="2">
    <location>
        <begin position="199"/>
        <end position="209"/>
    </location>
</feature>
<proteinExistence type="predicted"/>
<feature type="region of interest" description="Disordered" evidence="2">
    <location>
        <begin position="189"/>
        <end position="264"/>
    </location>
</feature>
<evidence type="ECO:0000313" key="3">
    <source>
        <dbReference type="EnsemblMetazoa" id="AATE005937-PA.1"/>
    </source>
</evidence>
<reference evidence="3" key="1">
    <citation type="submission" date="2022-08" db="UniProtKB">
        <authorList>
            <consortium name="EnsemblMetazoa"/>
        </authorList>
    </citation>
    <scope>IDENTIFICATION</scope>
    <source>
        <strain evidence="3">EBRO</strain>
    </source>
</reference>
<organism evidence="3">
    <name type="scientific">Anopheles atroparvus</name>
    <name type="common">European mosquito</name>
    <dbReference type="NCBI Taxonomy" id="41427"/>
    <lineage>
        <taxon>Eukaryota</taxon>
        <taxon>Metazoa</taxon>
        <taxon>Ecdysozoa</taxon>
        <taxon>Arthropoda</taxon>
        <taxon>Hexapoda</taxon>
        <taxon>Insecta</taxon>
        <taxon>Pterygota</taxon>
        <taxon>Neoptera</taxon>
        <taxon>Endopterygota</taxon>
        <taxon>Diptera</taxon>
        <taxon>Nematocera</taxon>
        <taxon>Culicoidea</taxon>
        <taxon>Culicidae</taxon>
        <taxon>Anophelinae</taxon>
        <taxon>Anopheles</taxon>
    </lineage>
</organism>
<keyword evidence="1" id="KW-0175">Coiled coil</keyword>
<dbReference type="AlphaFoldDB" id="A0A182IUX0"/>
<feature type="coiled-coil region" evidence="1">
    <location>
        <begin position="65"/>
        <end position="106"/>
    </location>
</feature>
<feature type="compositionally biased region" description="Polar residues" evidence="2">
    <location>
        <begin position="246"/>
        <end position="258"/>
    </location>
</feature>
<sequence>MADYTARNAYREINGPQGHCTAPTHTSLAFHTFTGTSRRLMDEDSLHRKCFEYSELMMRAAWEDVKSLRKQRNDAFEKLNTANQQLHQVREENELLKIENDKQTLRFEKARTDAELESRGAIAQLKRQNEQLARYLNLLIGNFGLHQAGKPSEIENGTSEKPIGEVRRTAILKLDTAEENYCDCTESIEQDGQRHAEGQQQQPQPKQKQLLMVHGRSGMDGSNVVDGRGSVVLDGGVRRGDGSVVTSREQASAGNGDQRSQKNKLEGRKNLFRLDIFKLFVLYTMMAGSMDNAGRRVRNRGGMVRDRSGMVCDRGNMMRDWGNMVRDRGGMVMLDGGVSYWSMGIAGDMHWLRDHLGLDDGRLLMVNGRSGMDGSNMVDGRGNVVLDGGV</sequence>
<evidence type="ECO:0000256" key="1">
    <source>
        <dbReference type="SAM" id="Coils"/>
    </source>
</evidence>
<evidence type="ECO:0000256" key="2">
    <source>
        <dbReference type="SAM" id="MobiDB-lite"/>
    </source>
</evidence>
<dbReference type="STRING" id="41427.A0A182IUX0"/>
<feature type="compositionally biased region" description="Low complexity" evidence="2">
    <location>
        <begin position="224"/>
        <end position="235"/>
    </location>
</feature>
<dbReference type="EnsemblMetazoa" id="AATE005937-RA">
    <property type="protein sequence ID" value="AATE005937-PA.1"/>
    <property type="gene ID" value="AATE005937"/>
</dbReference>
<protein>
    <submittedName>
        <fullName evidence="3">Uncharacterized protein</fullName>
    </submittedName>
</protein>
<accession>A0A182IUX0</accession>
<dbReference type="VEuPathDB" id="VectorBase:AATE005937"/>